<dbReference type="STRING" id="1334022.SAMN04487907_106105"/>
<name>A0A1I1KVK2_9FLAO</name>
<reference evidence="4" key="1">
    <citation type="submission" date="2016-10" db="EMBL/GenBank/DDBJ databases">
        <authorList>
            <person name="Varghese N."/>
            <person name="Submissions S."/>
        </authorList>
    </citation>
    <scope>NUCLEOTIDE SEQUENCE [LARGE SCALE GENOMIC DNA]</scope>
    <source>
        <strain evidence="4">DSM 24499</strain>
    </source>
</reference>
<protein>
    <submittedName>
        <fullName evidence="3">Thiol-disulfide isomerase or thioredoxin</fullName>
    </submittedName>
</protein>
<keyword evidence="3" id="KW-0413">Isomerase</keyword>
<organism evidence="3 4">
    <name type="scientific">Zunongwangia mangrovi</name>
    <dbReference type="NCBI Taxonomy" id="1334022"/>
    <lineage>
        <taxon>Bacteria</taxon>
        <taxon>Pseudomonadati</taxon>
        <taxon>Bacteroidota</taxon>
        <taxon>Flavobacteriia</taxon>
        <taxon>Flavobacteriales</taxon>
        <taxon>Flavobacteriaceae</taxon>
        <taxon>Zunongwangia</taxon>
    </lineage>
</organism>
<dbReference type="Gene3D" id="1.25.40.1040">
    <property type="match status" value="1"/>
</dbReference>
<keyword evidence="4" id="KW-1185">Reference proteome</keyword>
<dbReference type="PROSITE" id="PS51352">
    <property type="entry name" value="THIOREDOXIN_2"/>
    <property type="match status" value="1"/>
</dbReference>
<proteinExistence type="predicted"/>
<dbReference type="InterPro" id="IPR036249">
    <property type="entry name" value="Thioredoxin-like_sf"/>
</dbReference>
<dbReference type="PANTHER" id="PTHR42852">
    <property type="entry name" value="THIOL:DISULFIDE INTERCHANGE PROTEIN DSBE"/>
    <property type="match status" value="1"/>
</dbReference>
<evidence type="ECO:0000256" key="1">
    <source>
        <dbReference type="ARBA" id="ARBA00023284"/>
    </source>
</evidence>
<dbReference type="RefSeq" id="WP_092543483.1">
    <property type="nucleotide sequence ID" value="NZ_FOKV01000006.1"/>
</dbReference>
<dbReference type="GO" id="GO:0016853">
    <property type="term" value="F:isomerase activity"/>
    <property type="evidence" value="ECO:0007669"/>
    <property type="project" value="UniProtKB-KW"/>
</dbReference>
<dbReference type="InterPro" id="IPR050553">
    <property type="entry name" value="Thioredoxin_ResA/DsbE_sf"/>
</dbReference>
<dbReference type="OrthoDB" id="634996at2"/>
<evidence type="ECO:0000313" key="4">
    <source>
        <dbReference type="Proteomes" id="UP000199438"/>
    </source>
</evidence>
<evidence type="ECO:0000313" key="3">
    <source>
        <dbReference type="EMBL" id="SFC62758.1"/>
    </source>
</evidence>
<feature type="domain" description="Thioredoxin" evidence="2">
    <location>
        <begin position="483"/>
        <end position="638"/>
    </location>
</feature>
<dbReference type="InterPro" id="IPR000866">
    <property type="entry name" value="AhpC/TSA"/>
</dbReference>
<dbReference type="CDD" id="cd02966">
    <property type="entry name" value="TlpA_like_family"/>
    <property type="match status" value="1"/>
</dbReference>
<keyword evidence="1" id="KW-0676">Redox-active center</keyword>
<dbReference type="EMBL" id="FOKV01000006">
    <property type="protein sequence ID" value="SFC62758.1"/>
    <property type="molecule type" value="Genomic_DNA"/>
</dbReference>
<dbReference type="SUPFAM" id="SSF52833">
    <property type="entry name" value="Thioredoxin-like"/>
    <property type="match status" value="1"/>
</dbReference>
<dbReference type="Pfam" id="PF00578">
    <property type="entry name" value="AhpC-TSA"/>
    <property type="match status" value="1"/>
</dbReference>
<dbReference type="GO" id="GO:0016209">
    <property type="term" value="F:antioxidant activity"/>
    <property type="evidence" value="ECO:0007669"/>
    <property type="project" value="InterPro"/>
</dbReference>
<gene>
    <name evidence="3" type="ORF">SAMN04487907_106105</name>
</gene>
<dbReference type="InterPro" id="IPR017937">
    <property type="entry name" value="Thioredoxin_CS"/>
</dbReference>
<dbReference type="InterPro" id="IPR013766">
    <property type="entry name" value="Thioredoxin_domain"/>
</dbReference>
<evidence type="ECO:0000259" key="2">
    <source>
        <dbReference type="PROSITE" id="PS51352"/>
    </source>
</evidence>
<dbReference type="PROSITE" id="PS51257">
    <property type="entry name" value="PROKAR_LIPOPROTEIN"/>
    <property type="match status" value="1"/>
</dbReference>
<sequence length="639" mass="71461">MKKLILPAIALCTALTSCESEPEEKGKDIGALHISKEFPQPGDEIKITYAAEDSIPDSEDEKVKGIINFMTGSNIYPEDIELKDSAMLYTSSIKIPDTATAISFQFKQYNIDQNNNKAGFVLPLYDEEGNPLTGSASQIANFYGLGERYGGVEIAEDSIIANYESDFEKDPSLEQQWALPYVVAIKADKEKASAFVEKQMQAAKENDSLSEDDYSKLSQVNAAVGNKEAADSLRGLIPEKFPKGSLASLSYYQKLYQAKSVDAKEQVYIDYQDKVGKDNVYKSYMLSTLASELTAEGEIDKAQEYASKISEKGRKASAYNSIAWKLVEENKNLDEAQEISKKSLTVLDNIDPKKDKPETQAASQYAANLDYSKAMYQDTYATIMYKKGDLKEAIKYQEMASNSKMADADITEKYIQYLVEDEQYDVAKEKSADFIAENKASEKLKEYYKEAYTASGDASGFEDELAMLEEKGHKKAKSDIKKMMIDEDASNFALKDLDGNEVSLEELKGKTVVLDFWATWCGPCKMSFPGMQKAVVAHKDNPNVEFLFIDTWERQAPDVRMKEVTEFIADNEYDFHVLMDEKVEDSNDFEVVDSYGVSGIPTKFVVGPDGRIKFKSVGWNGNTDKLAEELAIMIQLTQS</sequence>
<dbReference type="AlphaFoldDB" id="A0A1I1KVK2"/>
<dbReference type="Proteomes" id="UP000199438">
    <property type="component" value="Unassembled WGS sequence"/>
</dbReference>
<dbReference type="PROSITE" id="PS00194">
    <property type="entry name" value="THIOREDOXIN_1"/>
    <property type="match status" value="1"/>
</dbReference>
<dbReference type="PANTHER" id="PTHR42852:SF13">
    <property type="entry name" value="PROTEIN DIPZ"/>
    <property type="match status" value="1"/>
</dbReference>
<dbReference type="Gene3D" id="3.40.30.10">
    <property type="entry name" value="Glutaredoxin"/>
    <property type="match status" value="1"/>
</dbReference>
<dbReference type="GO" id="GO:0016491">
    <property type="term" value="F:oxidoreductase activity"/>
    <property type="evidence" value="ECO:0007669"/>
    <property type="project" value="InterPro"/>
</dbReference>
<accession>A0A1I1KVK2</accession>